<proteinExistence type="predicted"/>
<organism evidence="1 2">
    <name type="scientific">Owenia fusiformis</name>
    <name type="common">Polychaete worm</name>
    <dbReference type="NCBI Taxonomy" id="6347"/>
    <lineage>
        <taxon>Eukaryota</taxon>
        <taxon>Metazoa</taxon>
        <taxon>Spiralia</taxon>
        <taxon>Lophotrochozoa</taxon>
        <taxon>Annelida</taxon>
        <taxon>Polychaeta</taxon>
        <taxon>Sedentaria</taxon>
        <taxon>Canalipalpata</taxon>
        <taxon>Sabellida</taxon>
        <taxon>Oweniida</taxon>
        <taxon>Oweniidae</taxon>
        <taxon>Owenia</taxon>
    </lineage>
</organism>
<name>A0A8J1Y196_OWEFU</name>
<sequence>MLHSACEVKFCPSPSYYPHYLPYCVVNSHFTQVVPGVGTENTVVACSKARDWPTQRSILASPEMKLLVANIPLPTNSLFGESLVVTIHASFDPLQCPSLLDPSLRYFLPLTYILLKSLLELSP</sequence>
<dbReference type="Proteomes" id="UP000749559">
    <property type="component" value="Unassembled WGS sequence"/>
</dbReference>
<keyword evidence="2" id="KW-1185">Reference proteome</keyword>
<evidence type="ECO:0000313" key="1">
    <source>
        <dbReference type="EMBL" id="CAH1781595.1"/>
    </source>
</evidence>
<dbReference type="EMBL" id="CAIIXF020000004">
    <property type="protein sequence ID" value="CAH1781595.1"/>
    <property type="molecule type" value="Genomic_DNA"/>
</dbReference>
<evidence type="ECO:0000313" key="2">
    <source>
        <dbReference type="Proteomes" id="UP000749559"/>
    </source>
</evidence>
<gene>
    <name evidence="1" type="ORF">OFUS_LOCUS8157</name>
</gene>
<reference evidence="1" key="1">
    <citation type="submission" date="2022-03" db="EMBL/GenBank/DDBJ databases">
        <authorList>
            <person name="Martin C."/>
        </authorList>
    </citation>
    <scope>NUCLEOTIDE SEQUENCE</scope>
</reference>
<accession>A0A8J1Y196</accession>
<feature type="non-terminal residue" evidence="1">
    <location>
        <position position="123"/>
    </location>
</feature>
<comment type="caution">
    <text evidence="1">The sequence shown here is derived from an EMBL/GenBank/DDBJ whole genome shotgun (WGS) entry which is preliminary data.</text>
</comment>
<protein>
    <submittedName>
        <fullName evidence="1">Uncharacterized protein</fullName>
    </submittedName>
</protein>
<dbReference type="AlphaFoldDB" id="A0A8J1Y196"/>